<evidence type="ECO:0000259" key="1">
    <source>
        <dbReference type="Pfam" id="PF07727"/>
    </source>
</evidence>
<dbReference type="EMBL" id="JACGWJ010000017">
    <property type="protein sequence ID" value="KAL0355554.1"/>
    <property type="molecule type" value="Genomic_DNA"/>
</dbReference>
<dbReference type="InterPro" id="IPR013103">
    <property type="entry name" value="RVT_2"/>
</dbReference>
<protein>
    <recommendedName>
        <fullName evidence="1">Reverse transcriptase Ty1/copia-type domain-containing protein</fullName>
    </recommendedName>
</protein>
<evidence type="ECO:0000313" key="2">
    <source>
        <dbReference type="EMBL" id="KAL0355554.1"/>
    </source>
</evidence>
<dbReference type="Pfam" id="PF07727">
    <property type="entry name" value="RVT_2"/>
    <property type="match status" value="1"/>
</dbReference>
<organism evidence="2">
    <name type="scientific">Sesamum radiatum</name>
    <name type="common">Black benniseed</name>
    <dbReference type="NCBI Taxonomy" id="300843"/>
    <lineage>
        <taxon>Eukaryota</taxon>
        <taxon>Viridiplantae</taxon>
        <taxon>Streptophyta</taxon>
        <taxon>Embryophyta</taxon>
        <taxon>Tracheophyta</taxon>
        <taxon>Spermatophyta</taxon>
        <taxon>Magnoliopsida</taxon>
        <taxon>eudicotyledons</taxon>
        <taxon>Gunneridae</taxon>
        <taxon>Pentapetalae</taxon>
        <taxon>asterids</taxon>
        <taxon>lamiids</taxon>
        <taxon>Lamiales</taxon>
        <taxon>Pedaliaceae</taxon>
        <taxon>Sesamum</taxon>
    </lineage>
</organism>
<proteinExistence type="predicted"/>
<reference evidence="2" key="1">
    <citation type="submission" date="2020-06" db="EMBL/GenBank/DDBJ databases">
        <authorList>
            <person name="Li T."/>
            <person name="Hu X."/>
            <person name="Zhang T."/>
            <person name="Song X."/>
            <person name="Zhang H."/>
            <person name="Dai N."/>
            <person name="Sheng W."/>
            <person name="Hou X."/>
            <person name="Wei L."/>
        </authorList>
    </citation>
    <scope>NUCLEOTIDE SEQUENCE</scope>
    <source>
        <strain evidence="2">G02</strain>
        <tissue evidence="2">Leaf</tissue>
    </source>
</reference>
<dbReference type="SUPFAM" id="SSF56672">
    <property type="entry name" value="DNA/RNA polymerases"/>
    <property type="match status" value="1"/>
</dbReference>
<accession>A0AAW2PL39</accession>
<dbReference type="InterPro" id="IPR043502">
    <property type="entry name" value="DNA/RNA_pol_sf"/>
</dbReference>
<dbReference type="AlphaFoldDB" id="A0AAW2PL39"/>
<reference evidence="2" key="2">
    <citation type="journal article" date="2024" name="Plant">
        <title>Genomic evolution and insights into agronomic trait innovations of Sesamum species.</title>
        <authorList>
            <person name="Miao H."/>
            <person name="Wang L."/>
            <person name="Qu L."/>
            <person name="Liu H."/>
            <person name="Sun Y."/>
            <person name="Le M."/>
            <person name="Wang Q."/>
            <person name="Wei S."/>
            <person name="Zheng Y."/>
            <person name="Lin W."/>
            <person name="Duan Y."/>
            <person name="Cao H."/>
            <person name="Xiong S."/>
            <person name="Wang X."/>
            <person name="Wei L."/>
            <person name="Li C."/>
            <person name="Ma Q."/>
            <person name="Ju M."/>
            <person name="Zhao R."/>
            <person name="Li G."/>
            <person name="Mu C."/>
            <person name="Tian Q."/>
            <person name="Mei H."/>
            <person name="Zhang T."/>
            <person name="Gao T."/>
            <person name="Zhang H."/>
        </authorList>
    </citation>
    <scope>NUCLEOTIDE SEQUENCE</scope>
    <source>
        <strain evidence="2">G02</strain>
    </source>
</reference>
<sequence length="210" mass="24319">MQHHLNLQFPPERYGFVGLTSQLDNDPRTYEEAMSDIDSDKWFEAMKSKMDSMGSNQVWTLVDLLKCVRPIGCNWVYNRKLGADEEVTALKARHVGKGYTQRPMVDVKTAFLNNFIEEEIFIDHLEGFTYVGEKQKAYHLQRSIYDLRQASRSWNMQFDEVIRGYDFIQNKHDACVYKKISGSSVAYLVLYVDDILPIGNDVKMLGDIKA</sequence>
<feature type="domain" description="Reverse transcriptase Ty1/copia-type" evidence="1">
    <location>
        <begin position="105"/>
        <end position="209"/>
    </location>
</feature>
<gene>
    <name evidence="2" type="ORF">Sradi_4002300</name>
</gene>
<name>A0AAW2PL39_SESRA</name>
<comment type="caution">
    <text evidence="2">The sequence shown here is derived from an EMBL/GenBank/DDBJ whole genome shotgun (WGS) entry which is preliminary data.</text>
</comment>